<accession>A0A853F1S0</accession>
<comment type="caution">
    <text evidence="2">The sequence shown here is derived from an EMBL/GenBank/DDBJ whole genome shotgun (WGS) entry which is preliminary data.</text>
</comment>
<dbReference type="SMART" id="SM01126">
    <property type="entry name" value="DDE_Tnp_IS1595"/>
    <property type="match status" value="1"/>
</dbReference>
<dbReference type="AlphaFoldDB" id="A0A853F1S0"/>
<dbReference type="Pfam" id="PF12762">
    <property type="entry name" value="DDE_Tnp_IS1595"/>
    <property type="match status" value="1"/>
</dbReference>
<evidence type="ECO:0000313" key="3">
    <source>
        <dbReference type="Proteomes" id="UP000568751"/>
    </source>
</evidence>
<evidence type="ECO:0000259" key="1">
    <source>
        <dbReference type="SMART" id="SM01126"/>
    </source>
</evidence>
<dbReference type="RefSeq" id="WP_369176706.1">
    <property type="nucleotide sequence ID" value="NZ_OZ156463.1"/>
</dbReference>
<gene>
    <name evidence="2" type="ORF">H0A76_06710</name>
</gene>
<feature type="domain" description="ISXO2-like transposase" evidence="1">
    <location>
        <begin position="26"/>
        <end position="157"/>
    </location>
</feature>
<dbReference type="InterPro" id="IPR024445">
    <property type="entry name" value="Tnp_ISXO2-like"/>
</dbReference>
<name>A0A853F1S0_9GAMM</name>
<dbReference type="Proteomes" id="UP000568751">
    <property type="component" value="Unassembled WGS sequence"/>
</dbReference>
<dbReference type="NCBIfam" id="NF033547">
    <property type="entry name" value="transpos_IS1595"/>
    <property type="match status" value="1"/>
</dbReference>
<organism evidence="2 3">
    <name type="scientific">Candidatus Thiodubiliella endoseptemdiera</name>
    <dbReference type="NCBI Taxonomy" id="2738886"/>
    <lineage>
        <taxon>Bacteria</taxon>
        <taxon>Pseudomonadati</taxon>
        <taxon>Pseudomonadota</taxon>
        <taxon>Gammaproteobacteria</taxon>
        <taxon>Candidatus Pseudothioglobaceae</taxon>
        <taxon>Candidatus Thiodubiliella</taxon>
    </lineage>
</organism>
<proteinExistence type="predicted"/>
<protein>
    <submittedName>
        <fullName evidence="2">IS1595 family transposase</fullName>
    </submittedName>
</protein>
<reference evidence="2 3" key="1">
    <citation type="submission" date="2020-05" db="EMBL/GenBank/DDBJ databases">
        <title>Horizontal transmission and recombination maintain forever young bacterial symbiont genomes.</title>
        <authorList>
            <person name="Russell S.L."/>
            <person name="Pepper-Tunick E."/>
            <person name="Svedberg J."/>
            <person name="Byrne A."/>
            <person name="Ruelas Castillo J."/>
            <person name="Vollmers C."/>
            <person name="Beinart R.A."/>
            <person name="Corbett-Detig R."/>
        </authorList>
    </citation>
    <scope>NUCLEOTIDE SEQUENCE [LARGE SCALE GENOMIC DNA]</scope>
    <source>
        <strain evidence="2">455</strain>
    </source>
</reference>
<evidence type="ECO:0000313" key="2">
    <source>
        <dbReference type="EMBL" id="NYT27602.1"/>
    </source>
</evidence>
<dbReference type="EMBL" id="JACCHT010000001">
    <property type="protein sequence ID" value="NYT27602.1"/>
    <property type="molecule type" value="Genomic_DNA"/>
</dbReference>
<sequence>MTQYTNTISTFEPLEKFPTEESDRLYFEKKLWNGKPKCPLCANQTPTQIYRHPSRAGKTIAVKMDQVNSINIQAMIDKYVDSNATLCTDEATVYKGIEDYKQLMVKHSAGQYVDEIAHTNGIKSVWALLKRSYIGVFHYFSDKHIGRYVDEFVFRLNKGNVKPSTLERIESMMFGFSGNRLSYKMLVLIQVSPYIFFKNQNLS</sequence>